<dbReference type="RefSeq" id="WP_028726357.1">
    <property type="nucleotide sequence ID" value="NZ_AUAE01000009.1"/>
</dbReference>
<dbReference type="HOGENOM" id="CLU_259042_0_0_10"/>
<gene>
    <name evidence="3" type="ORF">HMPREF1536_01459</name>
</gene>
<protein>
    <recommendedName>
        <fullName evidence="2">DUF6383 domain-containing protein</fullName>
    </recommendedName>
</protein>
<keyword evidence="1" id="KW-0732">Signal</keyword>
<evidence type="ECO:0000256" key="1">
    <source>
        <dbReference type="SAM" id="SignalP"/>
    </source>
</evidence>
<dbReference type="Proteomes" id="UP000033035">
    <property type="component" value="Unassembled WGS sequence"/>
</dbReference>
<name>A0A0F5JMD3_9BACT</name>
<dbReference type="Pfam" id="PF19910">
    <property type="entry name" value="DUF6383"/>
    <property type="match status" value="1"/>
</dbReference>
<sequence>MNKKFSTLVACLLAATSVGTVSAQDFAVPGATIPTKIVVPGKYYQLGATAGVVGTPGDPAANVLVMEETTPGQYKLVVKAIGSTKLPNSLWKVVVKQNSEGALSYQFVNVATNMPLSLNSATAAKPDDPTADNPAFATPSGEALLVGGDINTWKWQPAVTTTATSFSNMEMYSAFGAKLDSAVTLVGTAAIADGVQVGAAKYALGNKATAFTNQVWLAPFEAGSVVLTADDLNSMLWTQKYNAAASKVKFTFDKDVAKNTLENLFSKNSYKAVPAIGFPAAAPANTGTLAAAGAVAALDTKQAAVVAAINENALAQAIKTAIDDDIATNAPVALSAAQALANVATASGTDTPAKLNLLFDAIDLSTGTAAEQAIKSAVRDALKAFVLTCTISSQGEADAVVAKTVNTGGSATGIVNKIATPTTVTAQNTALKEYTDAITKAREEYKTQYATSYEAFTTAGGGAYDNNWLSLEYTKAEGNTPATYLAVDTAYLTGNVGSSHLAFAIKKFEEVGGLKHLNMASDNVTAQDLNGRFNFQFTYYPSSDSLVIRTGGFAVKNGDAAYWTDMTTTTNPDDLGMDKAKIQKAQGAINGPSDLEKEMNVIKIVGLGTDGRREVTVGSSEYLGQTFSPKSTINTRIYIGRTTSDDRTTLASGLYFINLKSGLAARASENNGYKVAKLTANQYGASSTAVKYAAEDESQLLGTIQNFYNMPATQWVVEQGVGETGKELVSIYNREYPSIKVENIQLYKDANGNIAMPFAAGNYFSAADTLAFGIIKPTDSETYTNEYLGYAQIDSTILDEKIFRFDYLSGIQMGNYVNVLDSKTDSVLRVDLKGANTMFVLETAPVKAEGYFGYAGKLALGKDRMFQHLRRTAYVLKVQDGDKLIQNNKYVKMVSTTSTGEPLYVVADIKKADAAQFFLKENNEVTVEKKATPYYALVGAQVIANDTLYQETTDRVGVKDGSLLLSNEKYNETRVAAFALTEDNSPLYRRLGVSDPTDGLKNMTTDTAKIYRINATAREYLYEDAYSAYSKEKGINFLGVEGKGDAKAASLFVDTAYVRNETNMPQYMFAVGVTVVPEGMMCPENPEHNTPEYIANHGDCGHKVQTKGYVYGRYLINAQDSVVSAPNGKDYIWNEKYTRLAFVPAKHIEDTLVIYRNGKPSLAPEDSIFLGNNAHNKVTDERPNGIKNPVFALRLINDEPQCDFLIESAGNHKIPTENTGKWIAIKNGVPVVASYLTYKDAILDAEHFNIEKTTEVPTANEGISTSEVSVIAGNGTVTIKGAQGKTVVIANVLGQTIANTVLSSDNAEIAAPAGVVVVAVEGEAAVKAIVK</sequence>
<evidence type="ECO:0000313" key="4">
    <source>
        <dbReference type="Proteomes" id="UP000033035"/>
    </source>
</evidence>
<evidence type="ECO:0000259" key="2">
    <source>
        <dbReference type="Pfam" id="PF19910"/>
    </source>
</evidence>
<organism evidence="3 4">
    <name type="scientific">Parabacteroides gordonii MS-1 = DSM 23371</name>
    <dbReference type="NCBI Taxonomy" id="1203610"/>
    <lineage>
        <taxon>Bacteria</taxon>
        <taxon>Pseudomonadati</taxon>
        <taxon>Bacteroidota</taxon>
        <taxon>Bacteroidia</taxon>
        <taxon>Bacteroidales</taxon>
        <taxon>Tannerellaceae</taxon>
        <taxon>Parabacteroides</taxon>
    </lineage>
</organism>
<dbReference type="EMBL" id="AQHW01000009">
    <property type="protein sequence ID" value="KKB58582.1"/>
    <property type="molecule type" value="Genomic_DNA"/>
</dbReference>
<proteinExistence type="predicted"/>
<evidence type="ECO:0000313" key="3">
    <source>
        <dbReference type="EMBL" id="KKB58582.1"/>
    </source>
</evidence>
<dbReference type="PATRIC" id="fig|1203610.3.peg.1494"/>
<keyword evidence="4" id="KW-1185">Reference proteome</keyword>
<dbReference type="InterPro" id="IPR045963">
    <property type="entry name" value="DUF6383"/>
</dbReference>
<accession>A0A0F5JMD3</accession>
<feature type="domain" description="DUF6383" evidence="2">
    <location>
        <begin position="1257"/>
        <end position="1330"/>
    </location>
</feature>
<feature type="signal peptide" evidence="1">
    <location>
        <begin position="1"/>
        <end position="23"/>
    </location>
</feature>
<comment type="caution">
    <text evidence="3">The sequence shown here is derived from an EMBL/GenBank/DDBJ whole genome shotgun (WGS) entry which is preliminary data.</text>
</comment>
<reference evidence="3 4" key="1">
    <citation type="submission" date="2013-04" db="EMBL/GenBank/DDBJ databases">
        <title>The Genome Sequence of Parabacteroides gordonii DSM 23371.</title>
        <authorList>
            <consortium name="The Broad Institute Genomics Platform"/>
            <person name="Earl A."/>
            <person name="Ward D."/>
            <person name="Feldgarden M."/>
            <person name="Gevers D."/>
            <person name="Martens E."/>
            <person name="Sakamoto M."/>
            <person name="Benno Y."/>
            <person name="Suzuki N."/>
            <person name="Matsunaga N."/>
            <person name="Koshihara K."/>
            <person name="Seki M."/>
            <person name="Komiya H."/>
            <person name="Walker B."/>
            <person name="Young S."/>
            <person name="Zeng Q."/>
            <person name="Gargeya S."/>
            <person name="Fitzgerald M."/>
            <person name="Haas B."/>
            <person name="Abouelleil A."/>
            <person name="Allen A.W."/>
            <person name="Alvarado L."/>
            <person name="Arachchi H.M."/>
            <person name="Berlin A.M."/>
            <person name="Chapman S.B."/>
            <person name="Gainer-Dewar J."/>
            <person name="Goldberg J."/>
            <person name="Griggs A."/>
            <person name="Gujja S."/>
            <person name="Hansen M."/>
            <person name="Howarth C."/>
            <person name="Imamovic A."/>
            <person name="Ireland A."/>
            <person name="Larimer J."/>
            <person name="McCowan C."/>
            <person name="Murphy C."/>
            <person name="Pearson M."/>
            <person name="Poon T.W."/>
            <person name="Priest M."/>
            <person name="Roberts A."/>
            <person name="Saif S."/>
            <person name="Shea T."/>
            <person name="Sisk P."/>
            <person name="Sykes S."/>
            <person name="Wortman J."/>
            <person name="Nusbaum C."/>
            <person name="Birren B."/>
        </authorList>
    </citation>
    <scope>NUCLEOTIDE SEQUENCE [LARGE SCALE GENOMIC DNA]</scope>
    <source>
        <strain evidence="3 4">MS-1</strain>
    </source>
</reference>
<feature type="chain" id="PRO_5002490632" description="DUF6383 domain-containing protein" evidence="1">
    <location>
        <begin position="24"/>
        <end position="1331"/>
    </location>
</feature>